<sequence length="381" mass="42691">MESNSHIKRSSQGSIDSYPRVLGDLSRTEMEALAEILQLNATVNLHSLAQAQKLIQDLPKRLRYRRLSLSGLGIKPSGLCDLHKPMNSDILQDALQLVHREVTTCFRPFDHYPQHVHSPEADILAKLRGLKGMWTRPAPSGLVTDYGAWEYQINACAGCMLSRVAADENAIGNLRAALISRTRTGKKHKPRRLMSFVDECIRRYDLDKAEAIFSLASNYAYGLKEARKACTKASNDVHSGLRVRHGDMDDPVPDFLRLTTNEGPVPQPNIEQPLPRSDIEWAAPSFPRTSGSRYSRGVDILCNTSSQHTETNKLTDFSRDNRAIDPANIITGPNEKSQELPLMADMISQIDDAIEESSMYQFIFQGLSSESDNDTDEENYF</sequence>
<reference evidence="1" key="2">
    <citation type="journal article" date="2023" name="IMA Fungus">
        <title>Comparative genomic study of the Penicillium genus elucidates a diverse pangenome and 15 lateral gene transfer events.</title>
        <authorList>
            <person name="Petersen C."/>
            <person name="Sorensen T."/>
            <person name="Nielsen M.R."/>
            <person name="Sondergaard T.E."/>
            <person name="Sorensen J.L."/>
            <person name="Fitzpatrick D.A."/>
            <person name="Frisvad J.C."/>
            <person name="Nielsen K.L."/>
        </authorList>
    </citation>
    <scope>NUCLEOTIDE SEQUENCE</scope>
    <source>
        <strain evidence="1">IBT 30069</strain>
    </source>
</reference>
<keyword evidence="2" id="KW-1185">Reference proteome</keyword>
<reference evidence="1" key="1">
    <citation type="submission" date="2022-11" db="EMBL/GenBank/DDBJ databases">
        <authorList>
            <person name="Petersen C."/>
        </authorList>
    </citation>
    <scope>NUCLEOTIDE SEQUENCE</scope>
    <source>
        <strain evidence="1">IBT 30069</strain>
    </source>
</reference>
<name>A0A9W9F6S4_9EURO</name>
<gene>
    <name evidence="1" type="ORF">N7456_010514</name>
</gene>
<proteinExistence type="predicted"/>
<evidence type="ECO:0000313" key="1">
    <source>
        <dbReference type="EMBL" id="KAJ5094653.1"/>
    </source>
</evidence>
<dbReference type="EMBL" id="JAPQKH010000006">
    <property type="protein sequence ID" value="KAJ5094653.1"/>
    <property type="molecule type" value="Genomic_DNA"/>
</dbReference>
<accession>A0A9W9F6S4</accession>
<dbReference type="OrthoDB" id="3786931at2759"/>
<dbReference type="AlphaFoldDB" id="A0A9W9F6S4"/>
<protein>
    <submittedName>
        <fullName evidence="1">Uncharacterized protein</fullName>
    </submittedName>
</protein>
<comment type="caution">
    <text evidence="1">The sequence shown here is derived from an EMBL/GenBank/DDBJ whole genome shotgun (WGS) entry which is preliminary data.</text>
</comment>
<organism evidence="1 2">
    <name type="scientific">Penicillium angulare</name>
    <dbReference type="NCBI Taxonomy" id="116970"/>
    <lineage>
        <taxon>Eukaryota</taxon>
        <taxon>Fungi</taxon>
        <taxon>Dikarya</taxon>
        <taxon>Ascomycota</taxon>
        <taxon>Pezizomycotina</taxon>
        <taxon>Eurotiomycetes</taxon>
        <taxon>Eurotiomycetidae</taxon>
        <taxon>Eurotiales</taxon>
        <taxon>Aspergillaceae</taxon>
        <taxon>Penicillium</taxon>
    </lineage>
</organism>
<dbReference type="Proteomes" id="UP001149165">
    <property type="component" value="Unassembled WGS sequence"/>
</dbReference>
<evidence type="ECO:0000313" key="2">
    <source>
        <dbReference type="Proteomes" id="UP001149165"/>
    </source>
</evidence>